<dbReference type="CDD" id="cd14014">
    <property type="entry name" value="STKc_PknB_like"/>
    <property type="match status" value="1"/>
</dbReference>
<dbReference type="RefSeq" id="WP_151967769.1">
    <property type="nucleotide sequence ID" value="NZ_AP019860.1"/>
</dbReference>
<dbReference type="PROSITE" id="PS00107">
    <property type="entry name" value="PROTEIN_KINASE_ATP"/>
    <property type="match status" value="1"/>
</dbReference>
<feature type="compositionally biased region" description="Basic residues" evidence="10">
    <location>
        <begin position="421"/>
        <end position="432"/>
    </location>
</feature>
<evidence type="ECO:0000256" key="1">
    <source>
        <dbReference type="ARBA" id="ARBA00022527"/>
    </source>
</evidence>
<dbReference type="Pfam" id="PF00069">
    <property type="entry name" value="Pkinase"/>
    <property type="match status" value="1"/>
</dbReference>
<evidence type="ECO:0000256" key="10">
    <source>
        <dbReference type="SAM" id="MobiDB-lite"/>
    </source>
</evidence>
<comment type="catalytic activity">
    <reaction evidence="7">
        <text>L-seryl-[protein] + ATP = O-phospho-L-seryl-[protein] + ADP + H(+)</text>
        <dbReference type="Rhea" id="RHEA:17989"/>
        <dbReference type="Rhea" id="RHEA-COMP:9863"/>
        <dbReference type="Rhea" id="RHEA-COMP:11604"/>
        <dbReference type="ChEBI" id="CHEBI:15378"/>
        <dbReference type="ChEBI" id="CHEBI:29999"/>
        <dbReference type="ChEBI" id="CHEBI:30616"/>
        <dbReference type="ChEBI" id="CHEBI:83421"/>
        <dbReference type="ChEBI" id="CHEBI:456216"/>
        <dbReference type="EC" id="2.7.11.1"/>
    </reaction>
</comment>
<dbReference type="GO" id="GO:0004674">
    <property type="term" value="F:protein serine/threonine kinase activity"/>
    <property type="evidence" value="ECO:0007669"/>
    <property type="project" value="UniProtKB-KW"/>
</dbReference>
<accession>A0A5S9IKV9</accession>
<dbReference type="InterPro" id="IPR017441">
    <property type="entry name" value="Protein_kinase_ATP_BS"/>
</dbReference>
<comment type="catalytic activity">
    <reaction evidence="6">
        <text>L-threonyl-[protein] + ATP = O-phospho-L-threonyl-[protein] + ADP + H(+)</text>
        <dbReference type="Rhea" id="RHEA:46608"/>
        <dbReference type="Rhea" id="RHEA-COMP:11060"/>
        <dbReference type="Rhea" id="RHEA-COMP:11605"/>
        <dbReference type="ChEBI" id="CHEBI:15378"/>
        <dbReference type="ChEBI" id="CHEBI:30013"/>
        <dbReference type="ChEBI" id="CHEBI:30616"/>
        <dbReference type="ChEBI" id="CHEBI:61977"/>
        <dbReference type="ChEBI" id="CHEBI:456216"/>
        <dbReference type="EC" id="2.7.11.1"/>
    </reaction>
</comment>
<dbReference type="Gene3D" id="3.30.200.20">
    <property type="entry name" value="Phosphorylase Kinase, domain 1"/>
    <property type="match status" value="1"/>
</dbReference>
<dbReference type="KEGG" id="uam:UABAM_01927"/>
<protein>
    <submittedName>
        <fullName evidence="12">Protein kinase</fullName>
    </submittedName>
</protein>
<evidence type="ECO:0000256" key="2">
    <source>
        <dbReference type="ARBA" id="ARBA00022679"/>
    </source>
</evidence>
<evidence type="ECO:0000256" key="6">
    <source>
        <dbReference type="ARBA" id="ARBA00047899"/>
    </source>
</evidence>
<feature type="compositionally biased region" description="Basic residues" evidence="10">
    <location>
        <begin position="440"/>
        <end position="454"/>
    </location>
</feature>
<keyword evidence="13" id="KW-1185">Reference proteome</keyword>
<keyword evidence="1" id="KW-0723">Serine/threonine-protein kinase</keyword>
<dbReference type="AlphaFoldDB" id="A0A5S9IKV9"/>
<dbReference type="SMART" id="SM00220">
    <property type="entry name" value="S_TKc"/>
    <property type="match status" value="1"/>
</dbReference>
<dbReference type="EMBL" id="AP019860">
    <property type="protein sequence ID" value="BBM83574.1"/>
    <property type="molecule type" value="Genomic_DNA"/>
</dbReference>
<reference evidence="12 13" key="1">
    <citation type="submission" date="2019-08" db="EMBL/GenBank/DDBJ databases">
        <title>Complete genome sequence of Candidatus Uab amorphum.</title>
        <authorList>
            <person name="Shiratori T."/>
            <person name="Suzuki S."/>
            <person name="Kakizawa Y."/>
            <person name="Ishida K."/>
        </authorList>
    </citation>
    <scope>NUCLEOTIDE SEQUENCE [LARGE SCALE GENOMIC DNA]</scope>
    <source>
        <strain evidence="12 13">SRT547</strain>
    </source>
</reference>
<evidence type="ECO:0000256" key="5">
    <source>
        <dbReference type="ARBA" id="ARBA00022840"/>
    </source>
</evidence>
<keyword evidence="5 8" id="KW-0067">ATP-binding</keyword>
<dbReference type="PANTHER" id="PTHR43289">
    <property type="entry name" value="MITOGEN-ACTIVATED PROTEIN KINASE KINASE KINASE 20-RELATED"/>
    <property type="match status" value="1"/>
</dbReference>
<dbReference type="FunFam" id="3.30.200.20:FF:000035">
    <property type="entry name" value="Serine/threonine protein kinase Stk1"/>
    <property type="match status" value="1"/>
</dbReference>
<organism evidence="12 13">
    <name type="scientific">Uabimicrobium amorphum</name>
    <dbReference type="NCBI Taxonomy" id="2596890"/>
    <lineage>
        <taxon>Bacteria</taxon>
        <taxon>Pseudomonadati</taxon>
        <taxon>Planctomycetota</taxon>
        <taxon>Candidatus Uabimicrobiia</taxon>
        <taxon>Candidatus Uabimicrobiales</taxon>
        <taxon>Candidatus Uabimicrobiaceae</taxon>
        <taxon>Candidatus Uabimicrobium</taxon>
    </lineage>
</organism>
<evidence type="ECO:0000256" key="8">
    <source>
        <dbReference type="PROSITE-ProRule" id="PRU10141"/>
    </source>
</evidence>
<evidence type="ECO:0000313" key="13">
    <source>
        <dbReference type="Proteomes" id="UP000326354"/>
    </source>
</evidence>
<dbReference type="PROSITE" id="PS50011">
    <property type="entry name" value="PROTEIN_KINASE_DOM"/>
    <property type="match status" value="1"/>
</dbReference>
<evidence type="ECO:0000256" key="9">
    <source>
        <dbReference type="SAM" id="Coils"/>
    </source>
</evidence>
<name>A0A5S9IKV9_UABAM</name>
<dbReference type="GO" id="GO:0005524">
    <property type="term" value="F:ATP binding"/>
    <property type="evidence" value="ECO:0007669"/>
    <property type="project" value="UniProtKB-UniRule"/>
</dbReference>
<evidence type="ECO:0000256" key="7">
    <source>
        <dbReference type="ARBA" id="ARBA00048679"/>
    </source>
</evidence>
<evidence type="ECO:0000259" key="11">
    <source>
        <dbReference type="PROSITE" id="PS50011"/>
    </source>
</evidence>
<dbReference type="InterPro" id="IPR011009">
    <property type="entry name" value="Kinase-like_dom_sf"/>
</dbReference>
<sequence>MDVNESPAPNMEKRNRLFVRLLMNEKFITEEMLSECLVDVDTQRDFVADVFVHKNYLTHEMVAGIYLKSGVLHCPYCHSESRMEKPVVRAQCSSCEKFYTFPLRYPFFKRKNSTTASMQKLTGCDLHQYRIQYCLGSGGMGEVYRALQKGLNRPVAIKILAPHLANNPKLVQRFQREAKLAAQLNHPNLVQIHDVGTFEEYHYIVMEYVDGIPLQQKVPKNTGIPLQTVIHYLRESVKGLKSLHDKEIIHRDIKPDNIMIGNDGQVKLTDFGLAKSEEGGSDYLTKCGAIIGTPNYMSPEQCIGKAATKMSDIYSLGITFYYMLKGQVPYSGNTTLEIITQHINNPSPDLQKDLSPKLNKIYQKMVAENPEKRYVSVEELNNDLMGLTEKDYIVREKSKKKRYIVIAIVVLVLLSLVGKKRRQRHQNKNKMSQKKEAPQHKKVKHNKTTPKKNVPKFMLPKNQQKVDKKRNNNDLKILKRTKREVTNGNMPVNKAFEILQQLIQGPQTRPDVKLKAKKLVDELQDRIEKRRALEDKVNAYIQEVTKKRWSLLLVDNPNPENFKPQNQIRILVQNDRRWPSLQKSVREIIHIRATEKNNIHLAKEKAVNLYKTAKSKELAHYIDKLNAEIRLLKIWGAHFAELQEYTQEKYYKEAYLYLKNLESEIDSYSQAKSYQNIRKMYVIEKKIIKNVWDLWSIFENNIYDYLEAGQQIKIKDVAADKIVRHIVKNKKKYKYKVDIVQICFFYLFEKNFTLAEKMLRKAAKKNDVIEKLYNKHLHYLQR</sequence>
<feature type="binding site" evidence="8">
    <location>
        <position position="158"/>
    </location>
    <ligand>
        <name>ATP</name>
        <dbReference type="ChEBI" id="CHEBI:30616"/>
    </ligand>
</feature>
<feature type="compositionally biased region" description="Basic and acidic residues" evidence="10">
    <location>
        <begin position="464"/>
        <end position="474"/>
    </location>
</feature>
<evidence type="ECO:0000313" key="12">
    <source>
        <dbReference type="EMBL" id="BBM83574.1"/>
    </source>
</evidence>
<dbReference type="PROSITE" id="PS00108">
    <property type="entry name" value="PROTEIN_KINASE_ST"/>
    <property type="match status" value="1"/>
</dbReference>
<gene>
    <name evidence="12" type="ORF">UABAM_01927</name>
</gene>
<keyword evidence="3 8" id="KW-0547">Nucleotide-binding</keyword>
<dbReference type="InterPro" id="IPR008271">
    <property type="entry name" value="Ser/Thr_kinase_AS"/>
</dbReference>
<dbReference type="Gene3D" id="1.10.510.10">
    <property type="entry name" value="Transferase(Phosphotransferase) domain 1"/>
    <property type="match status" value="1"/>
</dbReference>
<feature type="region of interest" description="Disordered" evidence="10">
    <location>
        <begin position="421"/>
        <end position="474"/>
    </location>
</feature>
<feature type="domain" description="Protein kinase" evidence="11">
    <location>
        <begin position="129"/>
        <end position="385"/>
    </location>
</feature>
<proteinExistence type="predicted"/>
<keyword evidence="4 12" id="KW-0418">Kinase</keyword>
<dbReference type="OrthoDB" id="6111975at2"/>
<feature type="coiled-coil region" evidence="9">
    <location>
        <begin position="516"/>
        <end position="543"/>
    </location>
</feature>
<evidence type="ECO:0000256" key="4">
    <source>
        <dbReference type="ARBA" id="ARBA00022777"/>
    </source>
</evidence>
<dbReference type="InterPro" id="IPR000719">
    <property type="entry name" value="Prot_kinase_dom"/>
</dbReference>
<keyword evidence="9" id="KW-0175">Coiled coil</keyword>
<keyword evidence="2" id="KW-0808">Transferase</keyword>
<dbReference type="SUPFAM" id="SSF56112">
    <property type="entry name" value="Protein kinase-like (PK-like)"/>
    <property type="match status" value="1"/>
</dbReference>
<dbReference type="PANTHER" id="PTHR43289:SF6">
    <property type="entry name" value="SERINE_THREONINE-PROTEIN KINASE NEKL-3"/>
    <property type="match status" value="1"/>
</dbReference>
<evidence type="ECO:0000256" key="3">
    <source>
        <dbReference type="ARBA" id="ARBA00022741"/>
    </source>
</evidence>
<dbReference type="Proteomes" id="UP000326354">
    <property type="component" value="Chromosome"/>
</dbReference>